<dbReference type="EMBL" id="GL377302">
    <property type="protein sequence ID" value="EFJ03542.1"/>
    <property type="molecule type" value="Genomic_DNA"/>
</dbReference>
<dbReference type="HOGENOM" id="CLU_034310_0_0_1"/>
<organism evidence="2">
    <name type="scientific">Schizophyllum commune (strain H4-8 / FGSC 9210)</name>
    <name type="common">Split gill fungus</name>
    <dbReference type="NCBI Taxonomy" id="578458"/>
    <lineage>
        <taxon>Eukaryota</taxon>
        <taxon>Fungi</taxon>
        <taxon>Dikarya</taxon>
        <taxon>Basidiomycota</taxon>
        <taxon>Agaricomycotina</taxon>
        <taxon>Agaricomycetes</taxon>
        <taxon>Agaricomycetidae</taxon>
        <taxon>Agaricales</taxon>
        <taxon>Schizophyllaceae</taxon>
        <taxon>Schizophyllum</taxon>
    </lineage>
</organism>
<dbReference type="VEuPathDB" id="FungiDB:SCHCODRAFT_02530821"/>
<evidence type="ECO:0000313" key="1">
    <source>
        <dbReference type="EMBL" id="EFJ03542.1"/>
    </source>
</evidence>
<evidence type="ECO:0008006" key="3">
    <source>
        <dbReference type="Google" id="ProtNLM"/>
    </source>
</evidence>
<dbReference type="Proteomes" id="UP000007431">
    <property type="component" value="Unassembled WGS sequence"/>
</dbReference>
<keyword evidence="2" id="KW-1185">Reference proteome</keyword>
<reference evidence="1 2" key="1">
    <citation type="journal article" date="2010" name="Nat. Biotechnol.">
        <title>Genome sequence of the model mushroom Schizophyllum commune.</title>
        <authorList>
            <person name="Ohm R.A."/>
            <person name="de Jong J.F."/>
            <person name="Lugones L.G."/>
            <person name="Aerts A."/>
            <person name="Kothe E."/>
            <person name="Stajich J.E."/>
            <person name="de Vries R.P."/>
            <person name="Record E."/>
            <person name="Levasseur A."/>
            <person name="Baker S.E."/>
            <person name="Bartholomew K.A."/>
            <person name="Coutinho P.M."/>
            <person name="Erdmann S."/>
            <person name="Fowler T.J."/>
            <person name="Gathman A.C."/>
            <person name="Lombard V."/>
            <person name="Henrissat B."/>
            <person name="Knabe N."/>
            <person name="Kuees U."/>
            <person name="Lilly W.W."/>
            <person name="Lindquist E."/>
            <person name="Lucas S."/>
            <person name="Magnuson J.K."/>
            <person name="Piumi F."/>
            <person name="Raudaskoski M."/>
            <person name="Salamov A."/>
            <person name="Schmutz J."/>
            <person name="Schwarze F.W.M.R."/>
            <person name="vanKuyk P.A."/>
            <person name="Horton J.S."/>
            <person name="Grigoriev I.V."/>
            <person name="Woesten H.A.B."/>
        </authorList>
    </citation>
    <scope>NUCLEOTIDE SEQUENCE [LARGE SCALE GENOMIC DNA]</scope>
    <source>
        <strain evidence="2">H4-8 / FGSC 9210</strain>
    </source>
</reference>
<accession>D8PN31</accession>
<dbReference type="AlphaFoldDB" id="D8PN31"/>
<evidence type="ECO:0000313" key="2">
    <source>
        <dbReference type="Proteomes" id="UP000007431"/>
    </source>
</evidence>
<sequence length="408" mass="46859">MKYSTRYADELWEKLRLNFARLPYSEMHVRITNHHGRSCPNLDHQTWGALLDIASAHLPRLIHAKITLGSAHGDWGREVELAPNVYGRPSFFINAPCLKSITLDRKGRPDLAGGRLPFALPWLQLQFVKLFQFPLQPCLEILSECQSLRSLYWWDDEDDEEDVASRADDYVPPHRVVNSSLTELLLVVFGFGTSNVRRLLDWSTTPCLTKLEIWAIPLPSLSPFLERSQCRLTSLSLTVSVFWVSASEIRTLLGALQDLEALTFDYCTETDESWEPHTEGETMNGILEILGAVLFDFGPAESYMERMPLSRLAVFHFLCKERCNIRCVHDFLYRCGVIQLQRTKELWVETPLKPADVADLRDSADRNRVEIYGLDKCTAMYEALPAWDWQPPVVPSSRRDDDDDPDDW</sequence>
<protein>
    <recommendedName>
        <fullName evidence="3">F-box domain-containing protein</fullName>
    </recommendedName>
</protein>
<gene>
    <name evidence="1" type="ORF">SCHCODRAFT_103619</name>
</gene>
<dbReference type="SUPFAM" id="SSF52047">
    <property type="entry name" value="RNI-like"/>
    <property type="match status" value="1"/>
</dbReference>
<proteinExistence type="predicted"/>
<feature type="non-terminal residue" evidence="1">
    <location>
        <position position="408"/>
    </location>
</feature>
<dbReference type="InParanoid" id="D8PN31"/>
<name>D8PN31_SCHCM</name>